<keyword evidence="6" id="KW-0597">Phosphoprotein</keyword>
<comment type="function">
    <text evidence="10">Acts as an inhibitor of cap-dependent translation. Competes with eIF4G1 and EAP1 for binding to eIF4E and interferes with the formation of the eIF4F complex, inhibiting translation and stabilizing mRNA.</text>
</comment>
<keyword evidence="5 10" id="KW-0396">Initiation factor</keyword>
<gene>
    <name evidence="12" type="ORF">SCODWIG_03057</name>
</gene>
<evidence type="ECO:0000313" key="12">
    <source>
        <dbReference type="EMBL" id="SSD61296.1"/>
    </source>
</evidence>
<proteinExistence type="inferred from homology"/>
<evidence type="ECO:0000256" key="5">
    <source>
        <dbReference type="ARBA" id="ARBA00022540"/>
    </source>
</evidence>
<feature type="compositionally biased region" description="Basic residues" evidence="11">
    <location>
        <begin position="57"/>
        <end position="75"/>
    </location>
</feature>
<name>A0A376B9E8_9ASCO</name>
<dbReference type="GO" id="GO:0008190">
    <property type="term" value="F:eukaryotic initiation factor 4E binding"/>
    <property type="evidence" value="ECO:0007669"/>
    <property type="project" value="InterPro"/>
</dbReference>
<dbReference type="OrthoDB" id="3995390at2759"/>
<comment type="similarity">
    <text evidence="2 10">Belongs to the CAF20 family.</text>
</comment>
<dbReference type="Proteomes" id="UP000262825">
    <property type="component" value="Unassembled WGS sequence"/>
</dbReference>
<dbReference type="VEuPathDB" id="FungiDB:SCODWIG_03057"/>
<evidence type="ECO:0000256" key="9">
    <source>
        <dbReference type="ARBA" id="ARBA00023193"/>
    </source>
</evidence>
<evidence type="ECO:0000256" key="1">
    <source>
        <dbReference type="ARBA" id="ARBA00004496"/>
    </source>
</evidence>
<dbReference type="GO" id="GO:0017148">
    <property type="term" value="P:negative regulation of translation"/>
    <property type="evidence" value="ECO:0007669"/>
    <property type="project" value="UniProtKB-UniRule"/>
</dbReference>
<feature type="region of interest" description="Disordered" evidence="11">
    <location>
        <begin position="51"/>
        <end position="78"/>
    </location>
</feature>
<keyword evidence="4 10" id="KW-0963">Cytoplasm</keyword>
<dbReference type="GO" id="GO:0003743">
    <property type="term" value="F:translation initiation factor activity"/>
    <property type="evidence" value="ECO:0007669"/>
    <property type="project" value="UniProtKB-KW"/>
</dbReference>
<evidence type="ECO:0000256" key="3">
    <source>
        <dbReference type="ARBA" id="ARBA00020270"/>
    </source>
</evidence>
<evidence type="ECO:0000256" key="2">
    <source>
        <dbReference type="ARBA" id="ARBA00006057"/>
    </source>
</evidence>
<keyword evidence="9 10" id="KW-0652">Protein synthesis inhibitor</keyword>
<dbReference type="AlphaFoldDB" id="A0A376B9E8"/>
<comment type="subcellular location">
    <subcellularLocation>
        <location evidence="1 10">Cytoplasm</location>
    </subcellularLocation>
</comment>
<keyword evidence="8 10" id="KW-0648">Protein biosynthesis</keyword>
<evidence type="ECO:0000313" key="13">
    <source>
        <dbReference type="Proteomes" id="UP000262825"/>
    </source>
</evidence>
<evidence type="ECO:0000256" key="4">
    <source>
        <dbReference type="ARBA" id="ARBA00022490"/>
    </source>
</evidence>
<evidence type="ECO:0000256" key="6">
    <source>
        <dbReference type="ARBA" id="ARBA00022553"/>
    </source>
</evidence>
<organism evidence="12 13">
    <name type="scientific">Saccharomycodes ludwigii</name>
    <dbReference type="NCBI Taxonomy" id="36035"/>
    <lineage>
        <taxon>Eukaryota</taxon>
        <taxon>Fungi</taxon>
        <taxon>Dikarya</taxon>
        <taxon>Ascomycota</taxon>
        <taxon>Saccharomycotina</taxon>
        <taxon>Saccharomycetes</taxon>
        <taxon>Saccharomycodales</taxon>
        <taxon>Saccharomycodaceae</taxon>
        <taxon>Saccharomycodes</taxon>
    </lineage>
</organism>
<reference evidence="13" key="1">
    <citation type="submission" date="2018-06" db="EMBL/GenBank/DDBJ databases">
        <authorList>
            <person name="Guldener U."/>
        </authorList>
    </citation>
    <scope>NUCLEOTIDE SEQUENCE [LARGE SCALE GENOMIC DNA]</scope>
    <source>
        <strain evidence="13">UTAD17</strain>
    </source>
</reference>
<protein>
    <recommendedName>
        <fullName evidence="3 10">Cap-associated protein CAF20</fullName>
    </recommendedName>
</protein>
<keyword evidence="13" id="KW-1185">Reference proteome</keyword>
<dbReference type="Pfam" id="PF17052">
    <property type="entry name" value="CAF20"/>
    <property type="match status" value="1"/>
</dbReference>
<evidence type="ECO:0000256" key="8">
    <source>
        <dbReference type="ARBA" id="ARBA00022917"/>
    </source>
</evidence>
<dbReference type="GO" id="GO:0005737">
    <property type="term" value="C:cytoplasm"/>
    <property type="evidence" value="ECO:0007669"/>
    <property type="project" value="UniProtKB-SubCell"/>
</dbReference>
<evidence type="ECO:0000256" key="11">
    <source>
        <dbReference type="SAM" id="MobiDB-lite"/>
    </source>
</evidence>
<evidence type="ECO:0000256" key="7">
    <source>
        <dbReference type="ARBA" id="ARBA00022845"/>
    </source>
</evidence>
<dbReference type="InterPro" id="IPR031456">
    <property type="entry name" value="Caf20"/>
</dbReference>
<sequence length="161" mass="18318">MSIIRYTEEELLTLKPSAVIPTGFDHQEFSRLVAKVTEILALRAEEYERQHPNGSFNRRRSSHHHVRPKIHKNKPKILTDSDGWSTLENNVGGERRKSSIVADDVVKSKVRENIVNETVKIKPNNKNIGSSRPADTRDIIADKQTITFNAFSALESDDEED</sequence>
<accession>A0A376B9E8</accession>
<keyword evidence="7 10" id="KW-0810">Translation regulation</keyword>
<dbReference type="EMBL" id="UFAJ01000642">
    <property type="protein sequence ID" value="SSD61296.1"/>
    <property type="molecule type" value="Genomic_DNA"/>
</dbReference>
<evidence type="ECO:0000256" key="10">
    <source>
        <dbReference type="RuleBase" id="RU363005"/>
    </source>
</evidence>